<dbReference type="AlphaFoldDB" id="A0AAV5W707"/>
<dbReference type="EMBL" id="BTSY01000005">
    <property type="protein sequence ID" value="GMT26571.1"/>
    <property type="molecule type" value="Genomic_DNA"/>
</dbReference>
<name>A0AAV5W707_9BILA</name>
<reference evidence="1" key="1">
    <citation type="submission" date="2023-10" db="EMBL/GenBank/DDBJ databases">
        <title>Genome assembly of Pristionchus species.</title>
        <authorList>
            <person name="Yoshida K."/>
            <person name="Sommer R.J."/>
        </authorList>
    </citation>
    <scope>NUCLEOTIDE SEQUENCE</scope>
    <source>
        <strain evidence="1">RS5133</strain>
    </source>
</reference>
<dbReference type="Proteomes" id="UP001432322">
    <property type="component" value="Unassembled WGS sequence"/>
</dbReference>
<accession>A0AAV5W707</accession>
<comment type="caution">
    <text evidence="1">The sequence shown here is derived from an EMBL/GenBank/DDBJ whole genome shotgun (WGS) entry which is preliminary data.</text>
</comment>
<evidence type="ECO:0000313" key="2">
    <source>
        <dbReference type="Proteomes" id="UP001432322"/>
    </source>
</evidence>
<organism evidence="1 2">
    <name type="scientific">Pristionchus fissidentatus</name>
    <dbReference type="NCBI Taxonomy" id="1538716"/>
    <lineage>
        <taxon>Eukaryota</taxon>
        <taxon>Metazoa</taxon>
        <taxon>Ecdysozoa</taxon>
        <taxon>Nematoda</taxon>
        <taxon>Chromadorea</taxon>
        <taxon>Rhabditida</taxon>
        <taxon>Rhabditina</taxon>
        <taxon>Diplogasteromorpha</taxon>
        <taxon>Diplogasteroidea</taxon>
        <taxon>Neodiplogasteridae</taxon>
        <taxon>Pristionchus</taxon>
    </lineage>
</organism>
<feature type="non-terminal residue" evidence="1">
    <location>
        <position position="1"/>
    </location>
</feature>
<proteinExistence type="predicted"/>
<protein>
    <submittedName>
        <fullName evidence="1">Uncharacterized protein</fullName>
    </submittedName>
</protein>
<gene>
    <name evidence="1" type="ORF">PFISCL1PPCAC_17868</name>
</gene>
<keyword evidence="2" id="KW-1185">Reference proteome</keyword>
<sequence length="131" mass="14167">TKMRKKTQLVPLFISILCVESDCYRDIREGVLQFHGRPPLAAEVAAAAAAVAQPDAAAAQPDAALAPALHNVALIFSTQSRSSLNLGARDVPVNGELPESSNIFRQSNHYQINQPISVDFEVAEGKCRKTR</sequence>
<evidence type="ECO:0000313" key="1">
    <source>
        <dbReference type="EMBL" id="GMT26571.1"/>
    </source>
</evidence>